<dbReference type="Proteomes" id="UP001201217">
    <property type="component" value="Unassembled WGS sequence"/>
</dbReference>
<comment type="caution">
    <text evidence="1">The sequence shown here is derived from an EMBL/GenBank/DDBJ whole genome shotgun (WGS) entry which is preliminary data.</text>
</comment>
<evidence type="ECO:0000313" key="1">
    <source>
        <dbReference type="EMBL" id="MCF4097953.1"/>
    </source>
</evidence>
<protein>
    <submittedName>
        <fullName evidence="1">Uncharacterized protein</fullName>
    </submittedName>
</protein>
<dbReference type="RefSeq" id="WP_236113495.1">
    <property type="nucleotide sequence ID" value="NZ_JAKGTI010000001.1"/>
</dbReference>
<gene>
    <name evidence="1" type="ORF">L1I42_05565</name>
</gene>
<name>A0ABS9E969_9HYPH</name>
<reference evidence="1 2" key="1">
    <citation type="submission" date="2022-01" db="EMBL/GenBank/DDBJ databases">
        <title>Maritalea mediterranea sp. nov., isolated from marine plastic residues from the Malva-rosa beach (Valencia, Spain).</title>
        <authorList>
            <person name="Vidal-Verdu A."/>
            <person name="Molina-Menor E."/>
            <person name="Pascual J."/>
            <person name="Pereto J."/>
            <person name="Porcar M."/>
        </authorList>
    </citation>
    <scope>NUCLEOTIDE SEQUENCE [LARGE SCALE GENOMIC DNA]</scope>
    <source>
        <strain evidence="1 2">P4.10X</strain>
    </source>
</reference>
<evidence type="ECO:0000313" key="2">
    <source>
        <dbReference type="Proteomes" id="UP001201217"/>
    </source>
</evidence>
<keyword evidence="2" id="KW-1185">Reference proteome</keyword>
<organism evidence="1 2">
    <name type="scientific">Maritalea mediterranea</name>
    <dbReference type="NCBI Taxonomy" id="2909667"/>
    <lineage>
        <taxon>Bacteria</taxon>
        <taxon>Pseudomonadati</taxon>
        <taxon>Pseudomonadota</taxon>
        <taxon>Alphaproteobacteria</taxon>
        <taxon>Hyphomicrobiales</taxon>
        <taxon>Devosiaceae</taxon>
        <taxon>Maritalea</taxon>
    </lineage>
</organism>
<sequence>MPQLSVGFCTSPLFFEHLALGVAQMQRLFASVKIEHLIQTRPTSVFARLQEHIPLLEFAEGAAIHAEIVCERRVHATTDGEQLVFPEALQFDTEAILPAIDRIVSDEHPFTLLNRSELDTSNIAKNGRFTARAASQTFSANRVLMLDPDMIHDELAAHPQATPIAPQWQHIIRFHQQKAPTFASQLDISTGLWRFELGAHDILFSAPGTMDQLATHLIKYHGEIVDRRVRQFDQILMMNTLDGYPVCDTVGARQVLCFAGAQQFGLALVPTLAEQLTKQLTGNSTPKDSFWGHAQLGKNRGGEGSLLRALGTQEDA</sequence>
<proteinExistence type="predicted"/>
<dbReference type="EMBL" id="JAKGTI010000001">
    <property type="protein sequence ID" value="MCF4097953.1"/>
    <property type="molecule type" value="Genomic_DNA"/>
</dbReference>
<accession>A0ABS9E969</accession>